<comment type="caution">
    <text evidence="13">The sequence shown here is derived from an EMBL/GenBank/DDBJ whole genome shotgun (WGS) entry which is preliminary data.</text>
</comment>
<evidence type="ECO:0000259" key="12">
    <source>
        <dbReference type="Pfam" id="PF02581"/>
    </source>
</evidence>
<gene>
    <name evidence="9 13" type="primary">thiE</name>
    <name evidence="13" type="ORF">CWS20_17375</name>
</gene>
<evidence type="ECO:0000256" key="7">
    <source>
        <dbReference type="ARBA" id="ARBA00047851"/>
    </source>
</evidence>
<feature type="domain" description="Thiamine phosphate synthase/TenI" evidence="12">
    <location>
        <begin position="7"/>
        <end position="186"/>
    </location>
</feature>
<dbReference type="InterPro" id="IPR013785">
    <property type="entry name" value="Aldolase_TIM"/>
</dbReference>
<comment type="catalytic activity">
    <reaction evidence="6 9 10">
        <text>4-methyl-5-(2-phosphooxyethyl)-thiazole + 4-amino-2-methyl-5-(diphosphooxymethyl)pyrimidine + H(+) = thiamine phosphate + diphosphate</text>
        <dbReference type="Rhea" id="RHEA:22328"/>
        <dbReference type="ChEBI" id="CHEBI:15378"/>
        <dbReference type="ChEBI" id="CHEBI:33019"/>
        <dbReference type="ChEBI" id="CHEBI:37575"/>
        <dbReference type="ChEBI" id="CHEBI:57841"/>
        <dbReference type="ChEBI" id="CHEBI:58296"/>
        <dbReference type="EC" id="2.5.1.3"/>
    </reaction>
</comment>
<comment type="cofactor">
    <cofactor evidence="9">
        <name>Mg(2+)</name>
        <dbReference type="ChEBI" id="CHEBI:18420"/>
    </cofactor>
    <text evidence="9">Binds 1 Mg(2+) ion per subunit.</text>
</comment>
<comment type="catalytic activity">
    <reaction evidence="7 9 10">
        <text>2-(2-carboxy-4-methylthiazol-5-yl)ethyl phosphate + 4-amino-2-methyl-5-(diphosphooxymethyl)pyrimidine + 2 H(+) = thiamine phosphate + CO2 + diphosphate</text>
        <dbReference type="Rhea" id="RHEA:47848"/>
        <dbReference type="ChEBI" id="CHEBI:15378"/>
        <dbReference type="ChEBI" id="CHEBI:16526"/>
        <dbReference type="ChEBI" id="CHEBI:33019"/>
        <dbReference type="ChEBI" id="CHEBI:37575"/>
        <dbReference type="ChEBI" id="CHEBI:57841"/>
        <dbReference type="ChEBI" id="CHEBI:62890"/>
        <dbReference type="EC" id="2.5.1.3"/>
    </reaction>
</comment>
<dbReference type="PANTHER" id="PTHR20857:SF23">
    <property type="entry name" value="THIAMINE BIOSYNTHETIC BIFUNCTIONAL ENZYME"/>
    <property type="match status" value="1"/>
</dbReference>
<evidence type="ECO:0000256" key="2">
    <source>
        <dbReference type="ARBA" id="ARBA00022679"/>
    </source>
</evidence>
<evidence type="ECO:0000256" key="6">
    <source>
        <dbReference type="ARBA" id="ARBA00047334"/>
    </source>
</evidence>
<feature type="binding site" evidence="9">
    <location>
        <position position="69"/>
    </location>
    <ligand>
        <name>Mg(2+)</name>
        <dbReference type="ChEBI" id="CHEBI:18420"/>
    </ligand>
</feature>
<dbReference type="GO" id="GO:0009228">
    <property type="term" value="P:thiamine biosynthetic process"/>
    <property type="evidence" value="ECO:0007669"/>
    <property type="project" value="UniProtKB-KW"/>
</dbReference>
<dbReference type="UniPathway" id="UPA00060">
    <property type="reaction ID" value="UER00141"/>
</dbReference>
<proteinExistence type="inferred from homology"/>
<dbReference type="EC" id="2.5.1.3" evidence="9"/>
<comment type="function">
    <text evidence="9">Condenses 4-methyl-5-(beta-hydroxyethyl)thiazole monophosphate (THZ-P) and 2-methyl-4-amino-5-hydroxymethyl pyrimidine pyrophosphate (HMP-PP) to form thiamine monophosphate (TMP).</text>
</comment>
<dbReference type="HAMAP" id="MF_00097">
    <property type="entry name" value="TMP_synthase"/>
    <property type="match status" value="1"/>
</dbReference>
<dbReference type="Proteomes" id="UP000233343">
    <property type="component" value="Unassembled WGS sequence"/>
</dbReference>
<dbReference type="Gene3D" id="3.20.20.70">
    <property type="entry name" value="Aldolase class I"/>
    <property type="match status" value="1"/>
</dbReference>
<evidence type="ECO:0000256" key="4">
    <source>
        <dbReference type="ARBA" id="ARBA00022842"/>
    </source>
</evidence>
<feature type="binding site" evidence="9">
    <location>
        <position position="136"/>
    </location>
    <ligand>
        <name>4-amino-2-methyl-5-(diphosphooxymethyl)pyrimidine</name>
        <dbReference type="ChEBI" id="CHEBI:57841"/>
    </ligand>
</feature>
<evidence type="ECO:0000313" key="14">
    <source>
        <dbReference type="Proteomes" id="UP000233343"/>
    </source>
</evidence>
<dbReference type="PANTHER" id="PTHR20857">
    <property type="entry name" value="THIAMINE-PHOSPHATE PYROPHOSPHORYLASE"/>
    <property type="match status" value="1"/>
</dbReference>
<dbReference type="SUPFAM" id="SSF51391">
    <property type="entry name" value="Thiamin phosphate synthase"/>
    <property type="match status" value="1"/>
</dbReference>
<evidence type="ECO:0000256" key="1">
    <source>
        <dbReference type="ARBA" id="ARBA00005165"/>
    </source>
</evidence>
<feature type="binding site" evidence="9">
    <location>
        <begin position="36"/>
        <end position="40"/>
    </location>
    <ligand>
        <name>4-amino-2-methyl-5-(diphosphooxymethyl)pyrimidine</name>
        <dbReference type="ChEBI" id="CHEBI:57841"/>
    </ligand>
</feature>
<evidence type="ECO:0000256" key="11">
    <source>
        <dbReference type="RuleBase" id="RU004253"/>
    </source>
</evidence>
<name>A0A2N0ZDX9_9BACI</name>
<dbReference type="GO" id="GO:0004789">
    <property type="term" value="F:thiamine-phosphate diphosphorylase activity"/>
    <property type="evidence" value="ECO:0007669"/>
    <property type="project" value="UniProtKB-UniRule"/>
</dbReference>
<dbReference type="CDD" id="cd00564">
    <property type="entry name" value="TMP_TenI"/>
    <property type="match status" value="1"/>
</dbReference>
<protein>
    <recommendedName>
        <fullName evidence="9">Thiamine-phosphate synthase</fullName>
        <shortName evidence="9">TP synthase</shortName>
        <shortName evidence="9">TPS</shortName>
        <ecNumber evidence="9">2.5.1.3</ecNumber>
    </recommendedName>
    <alternativeName>
        <fullName evidence="9">Thiamine-phosphate pyrophosphorylase</fullName>
        <shortName evidence="9">TMP pyrophosphorylase</shortName>
        <shortName evidence="9">TMP-PPase</shortName>
    </alternativeName>
</protein>
<keyword evidence="2 9" id="KW-0808">Transferase</keyword>
<sequence length="206" mass="21952">MKPNYNLYLVTEESVPLEELLSIVDQAIKGGVSLVQLREKASSGKSFFEKAKALNDFLVPLRIPLIINDRIDIALAVGAAGIHVGQDDMPLTAVKSIVNNEMIVGVSVSTLEEAKRAERDGADYVGIGSVFPTSSKNDAEMLSEGALAEIMSNLEIPAVAIGGIQQENIGQLKNKGLAGVSVVSAIMRAENPQEAAANLVKEWHQS</sequence>
<dbReference type="GO" id="GO:0009229">
    <property type="term" value="P:thiamine diphosphate biosynthetic process"/>
    <property type="evidence" value="ECO:0007669"/>
    <property type="project" value="UniProtKB-UniRule"/>
</dbReference>
<dbReference type="InterPro" id="IPR022998">
    <property type="entry name" value="ThiamineP_synth_TenI"/>
</dbReference>
<keyword evidence="5 9" id="KW-0784">Thiamine biosynthesis</keyword>
<comment type="similarity">
    <text evidence="9 10">Belongs to the thiamine-phosphate synthase family.</text>
</comment>
<comment type="catalytic activity">
    <reaction evidence="8 9 10">
        <text>2-[(2R,5Z)-2-carboxy-4-methylthiazol-5(2H)-ylidene]ethyl phosphate + 4-amino-2-methyl-5-(diphosphooxymethyl)pyrimidine + 2 H(+) = thiamine phosphate + CO2 + diphosphate</text>
        <dbReference type="Rhea" id="RHEA:47844"/>
        <dbReference type="ChEBI" id="CHEBI:15378"/>
        <dbReference type="ChEBI" id="CHEBI:16526"/>
        <dbReference type="ChEBI" id="CHEBI:33019"/>
        <dbReference type="ChEBI" id="CHEBI:37575"/>
        <dbReference type="ChEBI" id="CHEBI:57841"/>
        <dbReference type="ChEBI" id="CHEBI:62899"/>
        <dbReference type="EC" id="2.5.1.3"/>
    </reaction>
</comment>
<evidence type="ECO:0000256" key="9">
    <source>
        <dbReference type="HAMAP-Rule" id="MF_00097"/>
    </source>
</evidence>
<dbReference type="AlphaFoldDB" id="A0A2N0ZDX9"/>
<feature type="binding site" evidence="9">
    <location>
        <begin position="133"/>
        <end position="135"/>
    </location>
    <ligand>
        <name>2-[(2R,5Z)-2-carboxy-4-methylthiazol-5(2H)-ylidene]ethyl phosphate</name>
        <dbReference type="ChEBI" id="CHEBI:62899"/>
    </ligand>
</feature>
<dbReference type="GO" id="GO:0000287">
    <property type="term" value="F:magnesium ion binding"/>
    <property type="evidence" value="ECO:0007669"/>
    <property type="project" value="UniProtKB-UniRule"/>
</dbReference>
<feature type="binding site" evidence="9">
    <location>
        <position position="68"/>
    </location>
    <ligand>
        <name>4-amino-2-methyl-5-(diphosphooxymethyl)pyrimidine</name>
        <dbReference type="ChEBI" id="CHEBI:57841"/>
    </ligand>
</feature>
<feature type="binding site" evidence="9">
    <location>
        <position position="107"/>
    </location>
    <ligand>
        <name>4-amino-2-methyl-5-(diphosphooxymethyl)pyrimidine</name>
        <dbReference type="ChEBI" id="CHEBI:57841"/>
    </ligand>
</feature>
<evidence type="ECO:0000256" key="5">
    <source>
        <dbReference type="ARBA" id="ARBA00022977"/>
    </source>
</evidence>
<accession>A0A2N0ZDX9</accession>
<dbReference type="InterPro" id="IPR036206">
    <property type="entry name" value="ThiamineP_synth_sf"/>
</dbReference>
<keyword evidence="14" id="KW-1185">Reference proteome</keyword>
<feature type="binding site" evidence="9">
    <location>
        <position position="88"/>
    </location>
    <ligand>
        <name>Mg(2+)</name>
        <dbReference type="ChEBI" id="CHEBI:18420"/>
    </ligand>
</feature>
<dbReference type="EMBL" id="PISD01000037">
    <property type="protein sequence ID" value="PKG27719.1"/>
    <property type="molecule type" value="Genomic_DNA"/>
</dbReference>
<dbReference type="Pfam" id="PF02581">
    <property type="entry name" value="TMP-TENI"/>
    <property type="match status" value="1"/>
</dbReference>
<evidence type="ECO:0000256" key="3">
    <source>
        <dbReference type="ARBA" id="ARBA00022723"/>
    </source>
</evidence>
<dbReference type="GO" id="GO:0005737">
    <property type="term" value="C:cytoplasm"/>
    <property type="evidence" value="ECO:0007669"/>
    <property type="project" value="TreeGrafter"/>
</dbReference>
<feature type="binding site" evidence="9">
    <location>
        <begin position="183"/>
        <end position="184"/>
    </location>
    <ligand>
        <name>2-[(2R,5Z)-2-carboxy-4-methylthiazol-5(2H)-ylidene]ethyl phosphate</name>
        <dbReference type="ChEBI" id="CHEBI:62899"/>
    </ligand>
</feature>
<dbReference type="NCBIfam" id="TIGR00693">
    <property type="entry name" value="thiE"/>
    <property type="match status" value="1"/>
</dbReference>
<dbReference type="FunFam" id="3.20.20.70:FF:000096">
    <property type="entry name" value="Thiamine-phosphate synthase"/>
    <property type="match status" value="1"/>
</dbReference>
<organism evidence="13 14">
    <name type="scientific">Cytobacillus horneckiae</name>
    <dbReference type="NCBI Taxonomy" id="549687"/>
    <lineage>
        <taxon>Bacteria</taxon>
        <taxon>Bacillati</taxon>
        <taxon>Bacillota</taxon>
        <taxon>Bacilli</taxon>
        <taxon>Bacillales</taxon>
        <taxon>Bacillaceae</taxon>
        <taxon>Cytobacillus</taxon>
    </lineage>
</organism>
<dbReference type="InterPro" id="IPR034291">
    <property type="entry name" value="TMP_synthase"/>
</dbReference>
<comment type="pathway">
    <text evidence="1 9 11">Cofactor biosynthesis; thiamine diphosphate biosynthesis; thiamine phosphate from 4-amino-2-methyl-5-diphosphomethylpyrimidine and 4-methyl-5-(2-phosphoethyl)-thiazole: step 1/1.</text>
</comment>
<evidence type="ECO:0000256" key="8">
    <source>
        <dbReference type="ARBA" id="ARBA00047883"/>
    </source>
</evidence>
<dbReference type="RefSeq" id="WP_066198456.1">
    <property type="nucleotide sequence ID" value="NZ_JAFDQP010000004.1"/>
</dbReference>
<keyword evidence="4 9" id="KW-0460">Magnesium</keyword>
<evidence type="ECO:0000313" key="13">
    <source>
        <dbReference type="EMBL" id="PKG27719.1"/>
    </source>
</evidence>
<evidence type="ECO:0000256" key="10">
    <source>
        <dbReference type="RuleBase" id="RU003826"/>
    </source>
</evidence>
<feature type="binding site" evidence="9">
    <location>
        <position position="163"/>
    </location>
    <ligand>
        <name>2-[(2R,5Z)-2-carboxy-4-methylthiazol-5(2H)-ylidene]ethyl phosphate</name>
        <dbReference type="ChEBI" id="CHEBI:62899"/>
    </ligand>
</feature>
<keyword evidence="3 9" id="KW-0479">Metal-binding</keyword>
<reference evidence="13 14" key="1">
    <citation type="journal article" date="2010" name="Int. J. Syst. Evol. Microbiol.">
        <title>Bacillus horneckiae sp. nov., isolated from a spacecraft-assembly clean room.</title>
        <authorList>
            <person name="Vaishampayan P."/>
            <person name="Probst A."/>
            <person name="Krishnamurthi S."/>
            <person name="Ghosh S."/>
            <person name="Osman S."/>
            <person name="McDowall A."/>
            <person name="Ruckmani A."/>
            <person name="Mayilraj S."/>
            <person name="Venkateswaran K."/>
        </authorList>
    </citation>
    <scope>NUCLEOTIDE SEQUENCE [LARGE SCALE GENOMIC DNA]</scope>
    <source>
        <strain evidence="14">1PO1SC</strain>
    </source>
</reference>